<dbReference type="RefSeq" id="WP_207679841.1">
    <property type="nucleotide sequence ID" value="NZ_CP061800.1"/>
</dbReference>
<dbReference type="SMART" id="SM00448">
    <property type="entry name" value="REC"/>
    <property type="match status" value="2"/>
</dbReference>
<dbReference type="Gene3D" id="1.10.287.130">
    <property type="match status" value="1"/>
</dbReference>
<dbReference type="InterPro" id="IPR003661">
    <property type="entry name" value="HisK_dim/P_dom"/>
</dbReference>
<keyword evidence="24" id="KW-1185">Reference proteome</keyword>
<keyword evidence="13" id="KW-0472">Membrane</keyword>
<dbReference type="InterPro" id="IPR036890">
    <property type="entry name" value="HATPase_C_sf"/>
</dbReference>
<keyword evidence="8" id="KW-0547">Nucleotide-binding</keyword>
<dbReference type="CDD" id="cd00088">
    <property type="entry name" value="HPT"/>
    <property type="match status" value="1"/>
</dbReference>
<evidence type="ECO:0000256" key="2">
    <source>
        <dbReference type="ARBA" id="ARBA00004651"/>
    </source>
</evidence>
<dbReference type="SUPFAM" id="SSF47384">
    <property type="entry name" value="Homodimeric domain of signal transducing histidine kinase"/>
    <property type="match status" value="1"/>
</dbReference>
<evidence type="ECO:0000256" key="11">
    <source>
        <dbReference type="ARBA" id="ARBA00022989"/>
    </source>
</evidence>
<gene>
    <name evidence="23" type="ORF">dnm_085890</name>
</gene>
<feature type="modified residue" description="Phosphohistidine" evidence="16">
    <location>
        <position position="1175"/>
    </location>
</feature>
<dbReference type="InterPro" id="IPR036641">
    <property type="entry name" value="HPT_dom_sf"/>
</dbReference>
<dbReference type="InterPro" id="IPR036097">
    <property type="entry name" value="HisK_dim/P_sf"/>
</dbReference>
<feature type="modified residue" description="4-aspartylphosphate" evidence="17">
    <location>
        <position position="1030"/>
    </location>
</feature>
<keyword evidence="10" id="KW-0067">ATP-binding</keyword>
<evidence type="ECO:0000256" key="9">
    <source>
        <dbReference type="ARBA" id="ARBA00022777"/>
    </source>
</evidence>
<dbReference type="EC" id="2.7.13.3" evidence="3"/>
<comment type="subunit">
    <text evidence="14">At low DSF concentrations, interacts with RpfF.</text>
</comment>
<dbReference type="CDD" id="cd01948">
    <property type="entry name" value="EAL"/>
    <property type="match status" value="1"/>
</dbReference>
<dbReference type="InterPro" id="IPR011006">
    <property type="entry name" value="CheY-like_superfamily"/>
</dbReference>
<dbReference type="SMART" id="SM00388">
    <property type="entry name" value="HisKA"/>
    <property type="match status" value="1"/>
</dbReference>
<dbReference type="PROSITE" id="PS50109">
    <property type="entry name" value="HIS_KIN"/>
    <property type="match status" value="1"/>
</dbReference>
<dbReference type="Pfam" id="PF00512">
    <property type="entry name" value="HisKA"/>
    <property type="match status" value="1"/>
</dbReference>
<evidence type="ECO:0000256" key="16">
    <source>
        <dbReference type="PROSITE-ProRule" id="PRU00110"/>
    </source>
</evidence>
<feature type="coiled-coil region" evidence="18">
    <location>
        <begin position="567"/>
        <end position="594"/>
    </location>
</feature>
<dbReference type="KEGG" id="dmm:dnm_085890"/>
<evidence type="ECO:0000313" key="23">
    <source>
        <dbReference type="EMBL" id="QTA92509.1"/>
    </source>
</evidence>
<dbReference type="Proteomes" id="UP000663722">
    <property type="component" value="Chromosome"/>
</dbReference>
<evidence type="ECO:0000256" key="10">
    <source>
        <dbReference type="ARBA" id="ARBA00022840"/>
    </source>
</evidence>
<evidence type="ECO:0000256" key="3">
    <source>
        <dbReference type="ARBA" id="ARBA00012438"/>
    </source>
</evidence>
<dbReference type="InterPro" id="IPR003594">
    <property type="entry name" value="HATPase_dom"/>
</dbReference>
<dbReference type="Pfam" id="PF02518">
    <property type="entry name" value="HATPase_c"/>
    <property type="match status" value="1"/>
</dbReference>
<organism evidence="23 24">
    <name type="scientific">Desulfonema magnum</name>
    <dbReference type="NCBI Taxonomy" id="45655"/>
    <lineage>
        <taxon>Bacteria</taxon>
        <taxon>Pseudomonadati</taxon>
        <taxon>Thermodesulfobacteriota</taxon>
        <taxon>Desulfobacteria</taxon>
        <taxon>Desulfobacterales</taxon>
        <taxon>Desulfococcaceae</taxon>
        <taxon>Desulfonema</taxon>
    </lineage>
</organism>
<feature type="domain" description="Response regulatory" evidence="20">
    <location>
        <begin position="838"/>
        <end position="957"/>
    </location>
</feature>
<feature type="domain" description="Response regulatory" evidence="20">
    <location>
        <begin position="981"/>
        <end position="1100"/>
    </location>
</feature>
<dbReference type="GO" id="GO:0005524">
    <property type="term" value="F:ATP binding"/>
    <property type="evidence" value="ECO:0007669"/>
    <property type="project" value="UniProtKB-KW"/>
</dbReference>
<evidence type="ECO:0000256" key="14">
    <source>
        <dbReference type="ARBA" id="ARBA00064003"/>
    </source>
</evidence>
<dbReference type="Gene3D" id="3.30.565.10">
    <property type="entry name" value="Histidine kinase-like ATPase, C-terminal domain"/>
    <property type="match status" value="1"/>
</dbReference>
<evidence type="ECO:0000259" key="20">
    <source>
        <dbReference type="PROSITE" id="PS50110"/>
    </source>
</evidence>
<dbReference type="CDD" id="cd00082">
    <property type="entry name" value="HisKA"/>
    <property type="match status" value="1"/>
</dbReference>
<dbReference type="InterPro" id="IPR001789">
    <property type="entry name" value="Sig_transdc_resp-reg_receiver"/>
</dbReference>
<dbReference type="InterPro" id="IPR001633">
    <property type="entry name" value="EAL_dom"/>
</dbReference>
<protein>
    <recommendedName>
        <fullName evidence="15">Sensory/regulatory protein RpfC</fullName>
        <ecNumber evidence="3">2.7.13.3</ecNumber>
    </recommendedName>
</protein>
<dbReference type="Pfam" id="PF00563">
    <property type="entry name" value="EAL"/>
    <property type="match status" value="1"/>
</dbReference>
<evidence type="ECO:0000256" key="13">
    <source>
        <dbReference type="ARBA" id="ARBA00023136"/>
    </source>
</evidence>
<dbReference type="PANTHER" id="PTHR45339">
    <property type="entry name" value="HYBRID SIGNAL TRANSDUCTION HISTIDINE KINASE J"/>
    <property type="match status" value="1"/>
</dbReference>
<dbReference type="PROSITE" id="PS50110">
    <property type="entry name" value="RESPONSE_REGULATORY"/>
    <property type="match status" value="2"/>
</dbReference>
<keyword evidence="18" id="KW-0175">Coiled coil</keyword>
<feature type="domain" description="Histidine kinase" evidence="19">
    <location>
        <begin position="598"/>
        <end position="821"/>
    </location>
</feature>
<evidence type="ECO:0000259" key="19">
    <source>
        <dbReference type="PROSITE" id="PS50109"/>
    </source>
</evidence>
<dbReference type="GO" id="GO:0005886">
    <property type="term" value="C:plasma membrane"/>
    <property type="evidence" value="ECO:0007669"/>
    <property type="project" value="UniProtKB-SubCell"/>
</dbReference>
<dbReference type="Gene3D" id="3.10.580.10">
    <property type="entry name" value="CBS-domain"/>
    <property type="match status" value="1"/>
</dbReference>
<dbReference type="PROSITE" id="PS50894">
    <property type="entry name" value="HPT"/>
    <property type="match status" value="1"/>
</dbReference>
<comment type="subcellular location">
    <subcellularLocation>
        <location evidence="2">Cell membrane</location>
        <topology evidence="2">Multi-pass membrane protein</topology>
    </subcellularLocation>
</comment>
<dbReference type="GO" id="GO:0000155">
    <property type="term" value="F:phosphorelay sensor kinase activity"/>
    <property type="evidence" value="ECO:0007669"/>
    <property type="project" value="InterPro"/>
</dbReference>
<evidence type="ECO:0000256" key="8">
    <source>
        <dbReference type="ARBA" id="ARBA00022741"/>
    </source>
</evidence>
<dbReference type="PROSITE" id="PS50883">
    <property type="entry name" value="EAL"/>
    <property type="match status" value="1"/>
</dbReference>
<proteinExistence type="predicted"/>
<dbReference type="EMBL" id="CP061800">
    <property type="protein sequence ID" value="QTA92509.1"/>
    <property type="molecule type" value="Genomic_DNA"/>
</dbReference>
<name>A0A975BVH8_9BACT</name>
<sequence>MQHTTTNTSLIERQHTGFKGEFYSDIILTALSPKCLDKLEYSIGRQNVAFLSAQISDFYSLVGEYGTTAGFHLLKYLEEEIINCFHQYFPDGDIIFIERTKLDETIICFYLPDTYVFKLRDQALSVRSDISRNLNDRISSYITGQHANVLVGYALISKNQKGGFYETLFRAFCELQTSANDKEYELGLRNYFFEILENPGLKSVYQPIVNLRNGKILGWEAFVRGPEKGHFYQPATLFNYAAEIGKIYLLDKKCREHAIKNFGSSASDHILFMNIRTESLNDPDFIGGFTRNYIRHYGLKPENIVFEFSEEHGIRNYSLLLRNLEYYRKEGFQVAIDDAGRSTPQFVSEVRPDYIKIGTSLVRGIGYHPVKKAMAEGFISLSEKIGARVIAVGIETATELSTLASMGLKFGQGYYLAKPEFPKPSESVVIPYEISFQDEKNAEMRTLIPIRKLVRKAIRVPPDIRVAEVKEMLRDQPSLCSVVVAEGKKPKGLLMSHHLDRQLGTLYGVSLFFHRKISLLMDSEPFIADANQPLGEVAKAAMNREASKIYDDIIVTRDDEVIGTVSVQKMMETLAKIEIRAREAAEAATRAKSEFLANMSHDIRTPMNAILGMADMLWESPLNQEQRKCVSVFRNAGESLLELINDILDLSKVEAGQIELEEISFNLRDLVEKTCEVIAIKAHEKGIELVCHPDPQLPCSVIGDPARVRRILSNLIGNAVKFTNKGEIIVRIRKAEYISKDRAVLIQFSVSDTGIGIPKRKQQEIFETFTQAHSSTSREYGGTGLGLAICRHLAGLMRGKIWVRSESGNGSTFYFTARFALQENTKSEITDRKLKGVSFLVADDNRASRDILEETLNQWGANVSLCESGENCLERMAQAANPFQVILLDSRMPDTDGFEIAKKIKARFPDQIAQVVMMLTAEKVSEDITRAKNMGIAYYIVKPIKHQEFRDVIRAMLGRDLEKEYVPEAETHTREEVSPMRILLAEDNQNNRILFSFYLKDTVHEVDMAENGKVCVDKYVRGRYDIIFMDIDMPVMDGYKATDAIRNWELKNNRPRIPIIALTAHALKGKKQESLDAGCTEHMTKPFKKQELSEVLRKYSRWVTKNQHEESPQYENKLPVCSEDSQVRNEKKIAYVNSEIRELIPIFFETNRQEIRELQNAVAKRDYKMIQRIGHRLKGASLCYGFEEMGDISLRIENAGREKKNIEHIRPIVAELISYTDHVEVIYNDHDSEVAPTHESFGVFPNP</sequence>
<evidence type="ECO:0000256" key="17">
    <source>
        <dbReference type="PROSITE-ProRule" id="PRU00169"/>
    </source>
</evidence>
<dbReference type="InterPro" id="IPR000644">
    <property type="entry name" value="CBS_dom"/>
</dbReference>
<evidence type="ECO:0000256" key="7">
    <source>
        <dbReference type="ARBA" id="ARBA00022692"/>
    </source>
</evidence>
<dbReference type="SMART" id="SM00052">
    <property type="entry name" value="EAL"/>
    <property type="match status" value="1"/>
</dbReference>
<dbReference type="InterPro" id="IPR035919">
    <property type="entry name" value="EAL_sf"/>
</dbReference>
<keyword evidence="4" id="KW-1003">Cell membrane</keyword>
<evidence type="ECO:0000259" key="22">
    <source>
        <dbReference type="PROSITE" id="PS50894"/>
    </source>
</evidence>
<evidence type="ECO:0000256" key="1">
    <source>
        <dbReference type="ARBA" id="ARBA00000085"/>
    </source>
</evidence>
<dbReference type="InterPro" id="IPR004358">
    <property type="entry name" value="Sig_transdc_His_kin-like_C"/>
</dbReference>
<dbReference type="SUPFAM" id="SSF55874">
    <property type="entry name" value="ATPase domain of HSP90 chaperone/DNA topoisomerase II/histidine kinase"/>
    <property type="match status" value="1"/>
</dbReference>
<keyword evidence="7" id="KW-0812">Transmembrane</keyword>
<comment type="catalytic activity">
    <reaction evidence="1">
        <text>ATP + protein L-histidine = ADP + protein N-phospho-L-histidine.</text>
        <dbReference type="EC" id="2.7.13.3"/>
    </reaction>
</comment>
<dbReference type="SMART" id="SM00387">
    <property type="entry name" value="HATPase_c"/>
    <property type="match status" value="1"/>
</dbReference>
<dbReference type="AlphaFoldDB" id="A0A975BVH8"/>
<keyword evidence="5 17" id="KW-0597">Phosphoprotein</keyword>
<dbReference type="Gene3D" id="3.40.50.2300">
    <property type="match status" value="2"/>
</dbReference>
<dbReference type="CDD" id="cd17546">
    <property type="entry name" value="REC_hyHK_CKI1_RcsC-like"/>
    <property type="match status" value="2"/>
</dbReference>
<dbReference type="CDD" id="cd16922">
    <property type="entry name" value="HATPase_EvgS-ArcB-TorS-like"/>
    <property type="match status" value="1"/>
</dbReference>
<dbReference type="SUPFAM" id="SSF52172">
    <property type="entry name" value="CheY-like"/>
    <property type="match status" value="2"/>
</dbReference>
<accession>A0A975BVH8</accession>
<evidence type="ECO:0000259" key="21">
    <source>
        <dbReference type="PROSITE" id="PS50883"/>
    </source>
</evidence>
<keyword evidence="9 23" id="KW-0418">Kinase</keyword>
<evidence type="ECO:0000256" key="12">
    <source>
        <dbReference type="ARBA" id="ARBA00023012"/>
    </source>
</evidence>
<dbReference type="Gene3D" id="3.20.20.450">
    <property type="entry name" value="EAL domain"/>
    <property type="match status" value="1"/>
</dbReference>
<dbReference type="InterPro" id="IPR008207">
    <property type="entry name" value="Sig_transdc_His_kin_Hpt_dom"/>
</dbReference>
<keyword evidence="12" id="KW-0902">Two-component regulatory system</keyword>
<evidence type="ECO:0000256" key="6">
    <source>
        <dbReference type="ARBA" id="ARBA00022679"/>
    </source>
</evidence>
<keyword evidence="6" id="KW-0808">Transferase</keyword>
<dbReference type="Pfam" id="PF00072">
    <property type="entry name" value="Response_reg"/>
    <property type="match status" value="2"/>
</dbReference>
<dbReference type="PANTHER" id="PTHR45339:SF1">
    <property type="entry name" value="HYBRID SIGNAL TRANSDUCTION HISTIDINE KINASE J"/>
    <property type="match status" value="1"/>
</dbReference>
<reference evidence="23" key="1">
    <citation type="journal article" date="2021" name="Microb. Physiol.">
        <title>Proteogenomic Insights into the Physiology of Marine, Sulfate-Reducing, Filamentous Desulfonema limicola and Desulfonema magnum.</title>
        <authorList>
            <person name="Schnaars V."/>
            <person name="Wohlbrand L."/>
            <person name="Scheve S."/>
            <person name="Hinrichs C."/>
            <person name="Reinhardt R."/>
            <person name="Rabus R."/>
        </authorList>
    </citation>
    <scope>NUCLEOTIDE SEQUENCE</scope>
    <source>
        <strain evidence="23">4be13</strain>
    </source>
</reference>
<feature type="domain" description="HPt" evidence="22">
    <location>
        <begin position="1136"/>
        <end position="1230"/>
    </location>
</feature>
<dbReference type="SUPFAM" id="SSF141868">
    <property type="entry name" value="EAL domain-like"/>
    <property type="match status" value="1"/>
</dbReference>
<dbReference type="FunFam" id="1.10.287.130:FF:000002">
    <property type="entry name" value="Two-component osmosensing histidine kinase"/>
    <property type="match status" value="1"/>
</dbReference>
<dbReference type="Gene3D" id="1.20.120.160">
    <property type="entry name" value="HPT domain"/>
    <property type="match status" value="1"/>
</dbReference>
<feature type="modified residue" description="4-aspartylphosphate" evidence="17">
    <location>
        <position position="889"/>
    </location>
</feature>
<evidence type="ECO:0000256" key="4">
    <source>
        <dbReference type="ARBA" id="ARBA00022475"/>
    </source>
</evidence>
<dbReference type="Pfam" id="PF01627">
    <property type="entry name" value="Hpt"/>
    <property type="match status" value="1"/>
</dbReference>
<evidence type="ECO:0000256" key="15">
    <source>
        <dbReference type="ARBA" id="ARBA00068150"/>
    </source>
</evidence>
<dbReference type="InterPro" id="IPR005467">
    <property type="entry name" value="His_kinase_dom"/>
</dbReference>
<evidence type="ECO:0000256" key="5">
    <source>
        <dbReference type="ARBA" id="ARBA00022553"/>
    </source>
</evidence>
<dbReference type="SUPFAM" id="SSF54631">
    <property type="entry name" value="CBS-domain pair"/>
    <property type="match status" value="1"/>
</dbReference>
<evidence type="ECO:0000313" key="24">
    <source>
        <dbReference type="Proteomes" id="UP000663722"/>
    </source>
</evidence>
<keyword evidence="11" id="KW-1133">Transmembrane helix</keyword>
<dbReference type="InterPro" id="IPR046342">
    <property type="entry name" value="CBS_dom_sf"/>
</dbReference>
<feature type="domain" description="EAL" evidence="21">
    <location>
        <begin position="185"/>
        <end position="433"/>
    </location>
</feature>
<evidence type="ECO:0000256" key="18">
    <source>
        <dbReference type="SAM" id="Coils"/>
    </source>
</evidence>
<dbReference type="PRINTS" id="PR00344">
    <property type="entry name" value="BCTRLSENSOR"/>
</dbReference>
<dbReference type="FunFam" id="3.30.565.10:FF:000010">
    <property type="entry name" value="Sensor histidine kinase RcsC"/>
    <property type="match status" value="1"/>
</dbReference>
<dbReference type="Pfam" id="PF00571">
    <property type="entry name" value="CBS"/>
    <property type="match status" value="1"/>
</dbReference>
<dbReference type="SUPFAM" id="SSF47226">
    <property type="entry name" value="Histidine-containing phosphotransfer domain, HPT domain"/>
    <property type="match status" value="1"/>
</dbReference>